<accession>A0A9K3DRU5</accession>
<evidence type="ECO:0000313" key="1">
    <source>
        <dbReference type="EMBL" id="KAF5759173.1"/>
    </source>
</evidence>
<gene>
    <name evidence="1" type="ORF">HanXRQr2_Chr16g0738141</name>
</gene>
<protein>
    <submittedName>
        <fullName evidence="1">Uncharacterized protein</fullName>
    </submittedName>
</protein>
<reference evidence="1" key="1">
    <citation type="journal article" date="2017" name="Nature">
        <title>The sunflower genome provides insights into oil metabolism, flowering and Asterid evolution.</title>
        <authorList>
            <person name="Badouin H."/>
            <person name="Gouzy J."/>
            <person name="Grassa C.J."/>
            <person name="Murat F."/>
            <person name="Staton S.E."/>
            <person name="Cottret L."/>
            <person name="Lelandais-Briere C."/>
            <person name="Owens G.L."/>
            <person name="Carrere S."/>
            <person name="Mayjonade B."/>
            <person name="Legrand L."/>
            <person name="Gill N."/>
            <person name="Kane N.C."/>
            <person name="Bowers J.E."/>
            <person name="Hubner S."/>
            <person name="Bellec A."/>
            <person name="Berard A."/>
            <person name="Berges H."/>
            <person name="Blanchet N."/>
            <person name="Boniface M.C."/>
            <person name="Brunel D."/>
            <person name="Catrice O."/>
            <person name="Chaidir N."/>
            <person name="Claudel C."/>
            <person name="Donnadieu C."/>
            <person name="Faraut T."/>
            <person name="Fievet G."/>
            <person name="Helmstetter N."/>
            <person name="King M."/>
            <person name="Knapp S.J."/>
            <person name="Lai Z."/>
            <person name="Le Paslier M.C."/>
            <person name="Lippi Y."/>
            <person name="Lorenzon L."/>
            <person name="Mandel J.R."/>
            <person name="Marage G."/>
            <person name="Marchand G."/>
            <person name="Marquand E."/>
            <person name="Bret-Mestries E."/>
            <person name="Morien E."/>
            <person name="Nambeesan S."/>
            <person name="Nguyen T."/>
            <person name="Pegot-Espagnet P."/>
            <person name="Pouilly N."/>
            <person name="Raftis F."/>
            <person name="Sallet E."/>
            <person name="Schiex T."/>
            <person name="Thomas J."/>
            <person name="Vandecasteele C."/>
            <person name="Vares D."/>
            <person name="Vear F."/>
            <person name="Vautrin S."/>
            <person name="Crespi M."/>
            <person name="Mangin B."/>
            <person name="Burke J.M."/>
            <person name="Salse J."/>
            <person name="Munos S."/>
            <person name="Vincourt P."/>
            <person name="Rieseberg L.H."/>
            <person name="Langlade N.B."/>
        </authorList>
    </citation>
    <scope>NUCLEOTIDE SEQUENCE</scope>
    <source>
        <tissue evidence="1">Leaves</tissue>
    </source>
</reference>
<comment type="caution">
    <text evidence="1">The sequence shown here is derived from an EMBL/GenBank/DDBJ whole genome shotgun (WGS) entry which is preliminary data.</text>
</comment>
<evidence type="ECO:0000313" key="2">
    <source>
        <dbReference type="Proteomes" id="UP000215914"/>
    </source>
</evidence>
<name>A0A9K3DRU5_HELAN</name>
<reference evidence="1" key="2">
    <citation type="submission" date="2020-06" db="EMBL/GenBank/DDBJ databases">
        <title>Helianthus annuus Genome sequencing and assembly Release 2.</title>
        <authorList>
            <person name="Gouzy J."/>
            <person name="Langlade N."/>
            <person name="Munos S."/>
        </authorList>
    </citation>
    <scope>NUCLEOTIDE SEQUENCE</scope>
    <source>
        <tissue evidence="1">Leaves</tissue>
    </source>
</reference>
<dbReference type="Proteomes" id="UP000215914">
    <property type="component" value="Unassembled WGS sequence"/>
</dbReference>
<sequence length="53" mass="5770">MSVGSEYGKTTDMASTMVVWWWWYVGGGNGGVGSEYNPSRWRAITVTAAGPVR</sequence>
<organism evidence="1 2">
    <name type="scientific">Helianthus annuus</name>
    <name type="common">Common sunflower</name>
    <dbReference type="NCBI Taxonomy" id="4232"/>
    <lineage>
        <taxon>Eukaryota</taxon>
        <taxon>Viridiplantae</taxon>
        <taxon>Streptophyta</taxon>
        <taxon>Embryophyta</taxon>
        <taxon>Tracheophyta</taxon>
        <taxon>Spermatophyta</taxon>
        <taxon>Magnoliopsida</taxon>
        <taxon>eudicotyledons</taxon>
        <taxon>Gunneridae</taxon>
        <taxon>Pentapetalae</taxon>
        <taxon>asterids</taxon>
        <taxon>campanulids</taxon>
        <taxon>Asterales</taxon>
        <taxon>Asteraceae</taxon>
        <taxon>Asteroideae</taxon>
        <taxon>Heliantheae alliance</taxon>
        <taxon>Heliantheae</taxon>
        <taxon>Helianthus</taxon>
    </lineage>
</organism>
<proteinExistence type="predicted"/>
<dbReference type="Gramene" id="mRNA:HanXRQr2_Chr16g0738141">
    <property type="protein sequence ID" value="CDS:HanXRQr2_Chr16g0738141.1"/>
    <property type="gene ID" value="HanXRQr2_Chr16g0738141"/>
</dbReference>
<dbReference type="EMBL" id="MNCJ02000331">
    <property type="protein sequence ID" value="KAF5759173.1"/>
    <property type="molecule type" value="Genomic_DNA"/>
</dbReference>
<keyword evidence="2" id="KW-1185">Reference proteome</keyword>
<dbReference type="AlphaFoldDB" id="A0A9K3DRU5"/>